<dbReference type="InterPro" id="IPR001368">
    <property type="entry name" value="TNFR/NGFR_Cys_rich_reg"/>
</dbReference>
<sequence>MITDGTGSGTLTVSGIAFYNGNAGTFYGNDIYTFVTVTVHNSCPQSWDGTPTTGSSLGTSGIIAGTAMSFGQGTCHFCSPGETIPLASASFSSSSCQTCEAGKSGGAGGWHDCFEYTAGKFAPAGAAECTSCEAGKSSSADFSSCVGCEAGKFIDGGLCTDCPQGTYSTPSSPSCTACEVGKYNGNEGQETCQLCGQGKYLDFTGAVAETQCEVCPIGKYNDNPGLGTNCFYCQKGKYAPATGYAECKDCVTGTYALNEGSTECTQCEEGKHSEVAASEACSNCDAGKFTDFEGAVICTLCAGGKRSGQGASVCSDCNEGTFSSPGATSCETCNNDQGFVSKGLANDACEYCGPGKHANLSTQECKLCVQGKYSVGGVGECLDCESGKFNSNDGASSCSPCEPGTVPNGATGCIECTAGSFAAFGATDCSSCNGEGQYSSSAGAAACSTAPVGTKPNLSRDGVVQCDLGSASSGVQDNCAPCDGTGQYADERGLAACKSAPAGTKPTSNRQDFENCAAGTYSIGGADSCTECEAGTFALAEGATGCTVASTCPSGHYVSVASTPSTDTTCGICGTGMVSPGGDYRIDCTWCNGEGEYSDVTGGNACKTVPAGFKPNYTHKGLEACPPGTYSTGGTNECTSCDFGKFSTAEGSLGCTAASICQAGTYIAVVSTSTSDSTCNDCPSGTASSATRVQHYTACGGGTSSPECREKGSILANDHEEVALRCCSDISKPGWVRRPNQNDPGSWCSIWSESDAWGACQYSLNYAGSVDFCASEEARLCTKAEVEMGCAEGTGCPGMNGLLIWTSAAETVNSGQFTCTPCTGDGEYSDASKMSACKTAPAGKKPNSDRTGLELCAPGRYSVGGADECSECEVGKTSQEGAVGCSSCIVCGTGKYKISDCTPAVETQCGDCPKNTHSLSGATSISGCKTCDEGGYSNPGSGYCEQCLTGKYYDEPSNECKLCPQNTFSTSGATDVNGCEECPAGGHSQPGNGYCEQCLTGKYYSEPGNECKLCPKNTFSITGATDINGCNDCSAGEYSLEGSGYCEVCSQYMEYNETEKKCVCFATFVEIGDGTCMCSAGKTFVDGECVECEDGRYKDQPGTESCTICDTAVIKGAFDTVPGAEKTSPASCACGLGKFSEPLDADNPESTLGAVCKDCSDIDLPEGVNCSRIGLTLATLPVKDGYWRSSKDNHNIVECENTETCIRASPDDNCTAGHTGPICSVCTEGFNKNTFGVCAPCESAGASISFYALSGILGIVITSFALRRMFGRERLSVASVTEAINNATNDKKHWSNRLKTKAKILTSFYQIVSKLPSTLAVQYPDVYQGFAMALNSVFNFNAIGLISIGCFLPRSMYSFYSSFLATTLTPIGLSLILYFVTVRQKRSLDPVASNELMSARFGLFFGLTYLIFASASTMAFTTFLCTTYGDDETRYLIADRSIDCDSNVHEKYKVLSYFMILVYPVGITTLYTYELWKHRLAIQNTDTREDDPEIQHIVFLWRDYRPDFWWYEIYECLRRLSFTGMLVFFEPGSAPQLCFSIILALLSSLMYAYNQPFERTEENTLAQISTVGIFLTLLSGILITLRDHLNEKVSEKLGALLIFVNTLVFAMVGVSIVFKPVFHVIKKFNQKHIHDAPLKGMGVEVAYSVDAFVDYFKRLIDSDEEEAGWVELRVKDWTGKKKKVKKWLEETGAKVEWRCAEGDGPIDQARVKYIVDADIETLLKEIHSVRSHHNLSSGSFVYVMNKGKDWRQIYRAIKLPWPLRQRDMIYTEHTRREIGGDVLVCSQSSKELSDSTNELSVKFGRMRAEIRLGGYRLRDIGGGKTEVRYVIDVDLGGSFAIGFLHRHMAQVYLKGVVDVHLKFVEDCKRGGGRGLEEPPPSVPIFSKVLTTALSKGGSKGRALMTNPMFAGLKHSDSSIEDGLNIELGRMIKKSSSKNESDDDGKKLDRRRLKSFDSFGPKEKIGKGGGNKSKTEPQQKRDSSVPPPPRNTDRKESIVSPPPPATGTTSRKESIVPPSPPTTATTSRKESIVPPPPPNAPIIVVPPPPRNSKNL</sequence>
<feature type="transmembrane region" description="Helical" evidence="2">
    <location>
        <begin position="1454"/>
        <end position="1473"/>
    </location>
</feature>
<feature type="compositionally biased region" description="Basic and acidic residues" evidence="1">
    <location>
        <begin position="1972"/>
        <end position="1982"/>
    </location>
</feature>
<feature type="transmembrane region" description="Helical" evidence="2">
    <location>
        <begin position="1565"/>
        <end position="1585"/>
    </location>
</feature>
<keyword evidence="2" id="KW-0812">Transmembrane</keyword>
<dbReference type="Gene3D" id="3.30.530.20">
    <property type="match status" value="1"/>
</dbReference>
<reference evidence="5" key="1">
    <citation type="journal article" date="2023" name="Commun. Biol.">
        <title>Genome analysis of Parmales, the sister group of diatoms, reveals the evolutionary specialization of diatoms from phago-mixotrophs to photoautotrophs.</title>
        <authorList>
            <person name="Ban H."/>
            <person name="Sato S."/>
            <person name="Yoshikawa S."/>
            <person name="Yamada K."/>
            <person name="Nakamura Y."/>
            <person name="Ichinomiya M."/>
            <person name="Sato N."/>
            <person name="Blanc-Mathieu R."/>
            <person name="Endo H."/>
            <person name="Kuwata A."/>
            <person name="Ogata H."/>
        </authorList>
    </citation>
    <scope>NUCLEOTIDE SEQUENCE [LARGE SCALE GENOMIC DNA]</scope>
</reference>
<organism evidence="4 5">
    <name type="scientific">Triparma laevis f. inornata</name>
    <dbReference type="NCBI Taxonomy" id="1714386"/>
    <lineage>
        <taxon>Eukaryota</taxon>
        <taxon>Sar</taxon>
        <taxon>Stramenopiles</taxon>
        <taxon>Ochrophyta</taxon>
        <taxon>Bolidophyceae</taxon>
        <taxon>Parmales</taxon>
        <taxon>Triparmaceae</taxon>
        <taxon>Triparma</taxon>
    </lineage>
</organism>
<dbReference type="SUPFAM" id="SSF55961">
    <property type="entry name" value="Bet v1-like"/>
    <property type="match status" value="1"/>
</dbReference>
<feature type="transmembrane region" description="Helical" evidence="2">
    <location>
        <begin position="1401"/>
        <end position="1424"/>
    </location>
</feature>
<feature type="transmembrane region" description="Helical" evidence="2">
    <location>
        <begin position="1248"/>
        <end position="1266"/>
    </location>
</feature>
<feature type="compositionally biased region" description="Basic and acidic residues" evidence="1">
    <location>
        <begin position="1936"/>
        <end position="1946"/>
    </location>
</feature>
<dbReference type="Pfam" id="PF07699">
    <property type="entry name" value="Ephrin_rec_like"/>
    <property type="match status" value="1"/>
</dbReference>
<dbReference type="InterPro" id="IPR011641">
    <property type="entry name" value="Tyr-kin_ephrin_A/B_rcpt-like"/>
</dbReference>
<feature type="transmembrane region" description="Helical" evidence="2">
    <location>
        <begin position="1534"/>
        <end position="1553"/>
    </location>
</feature>
<feature type="transmembrane region" description="Helical" evidence="2">
    <location>
        <begin position="1597"/>
        <end position="1618"/>
    </location>
</feature>
<dbReference type="SUPFAM" id="SSF57184">
    <property type="entry name" value="Growth factor receptor domain"/>
    <property type="match status" value="4"/>
</dbReference>
<keyword evidence="2" id="KW-0472">Membrane</keyword>
<feature type="domain" description="TNFR-Cys" evidence="3">
    <location>
        <begin position="532"/>
        <end position="570"/>
    </location>
</feature>
<dbReference type="GO" id="GO:0008289">
    <property type="term" value="F:lipid binding"/>
    <property type="evidence" value="ECO:0007669"/>
    <property type="project" value="InterPro"/>
</dbReference>
<dbReference type="Gene3D" id="2.10.50.10">
    <property type="entry name" value="Tumor Necrosis Factor Receptor, subunit A, domain 2"/>
    <property type="match status" value="6"/>
</dbReference>
<evidence type="ECO:0000259" key="3">
    <source>
        <dbReference type="SMART" id="SM00208"/>
    </source>
</evidence>
<dbReference type="Proteomes" id="UP001162640">
    <property type="component" value="Unassembled WGS sequence"/>
</dbReference>
<feature type="domain" description="TNFR-Cys" evidence="3">
    <location>
        <begin position="872"/>
        <end position="909"/>
    </location>
</feature>
<dbReference type="Pfam" id="PF01852">
    <property type="entry name" value="START"/>
    <property type="match status" value="1"/>
</dbReference>
<dbReference type="SMART" id="SM00208">
    <property type="entry name" value="TNFR"/>
    <property type="match status" value="4"/>
</dbReference>
<feature type="transmembrane region" description="Helical" evidence="2">
    <location>
        <begin position="1337"/>
        <end position="1354"/>
    </location>
</feature>
<evidence type="ECO:0000256" key="2">
    <source>
        <dbReference type="SAM" id="Phobius"/>
    </source>
</evidence>
<protein>
    <recommendedName>
        <fullName evidence="3">TNFR-Cys domain-containing protein</fullName>
    </recommendedName>
</protein>
<feature type="domain" description="TNFR-Cys" evidence="3">
    <location>
        <begin position="641"/>
        <end position="679"/>
    </location>
</feature>
<feature type="region of interest" description="Disordered" evidence="1">
    <location>
        <begin position="1933"/>
        <end position="2054"/>
    </location>
</feature>
<dbReference type="EMBL" id="BLQM01000343">
    <property type="protein sequence ID" value="GMH84388.1"/>
    <property type="molecule type" value="Genomic_DNA"/>
</dbReference>
<gene>
    <name evidence="4" type="ORF">TL16_g09909</name>
</gene>
<feature type="domain" description="TNFR-Cys" evidence="3">
    <location>
        <begin position="162"/>
        <end position="192"/>
    </location>
</feature>
<name>A0A9W7EP35_9STRA</name>
<dbReference type="PANTHER" id="PTHR46967">
    <property type="entry name" value="INSULIN-LIKE GROWTH FACTOR BINDING PROTEIN,N-TERMINAL"/>
    <property type="match status" value="1"/>
</dbReference>
<evidence type="ECO:0000313" key="5">
    <source>
        <dbReference type="Proteomes" id="UP001162640"/>
    </source>
</evidence>
<comment type="caution">
    <text evidence="4">The sequence shown here is derived from an EMBL/GenBank/DDBJ whole genome shotgun (WGS) entry which is preliminary data.</text>
</comment>
<dbReference type="SMART" id="SM01411">
    <property type="entry name" value="Ephrin_rec_like"/>
    <property type="match status" value="16"/>
</dbReference>
<dbReference type="InterPro" id="IPR002913">
    <property type="entry name" value="START_lipid-bd_dom"/>
</dbReference>
<accession>A0A9W7EP35</accession>
<feature type="compositionally biased region" description="Pro residues" evidence="1">
    <location>
        <begin position="2032"/>
        <end position="2054"/>
    </location>
</feature>
<evidence type="ECO:0000313" key="4">
    <source>
        <dbReference type="EMBL" id="GMH84388.1"/>
    </source>
</evidence>
<proteinExistence type="predicted"/>
<dbReference type="PANTHER" id="PTHR46967:SF2">
    <property type="entry name" value="SUSHI, VON WILLEBRAND FACTOR TYPE A, EGF AND PENTRAXIN DOMAIN-CONTAINING PROTEIN 1-LIKE"/>
    <property type="match status" value="1"/>
</dbReference>
<keyword evidence="2" id="KW-1133">Transmembrane helix</keyword>
<feature type="transmembrane region" description="Helical" evidence="2">
    <location>
        <begin position="1360"/>
        <end position="1380"/>
    </location>
</feature>
<dbReference type="InterPro" id="IPR023393">
    <property type="entry name" value="START-like_dom_sf"/>
</dbReference>
<evidence type="ECO:0000256" key="1">
    <source>
        <dbReference type="SAM" id="MobiDB-lite"/>
    </source>
</evidence>
<dbReference type="InterPro" id="IPR009030">
    <property type="entry name" value="Growth_fac_rcpt_cys_sf"/>
</dbReference>